<organism evidence="3 4">
    <name type="scientific">Arsukibacterium indicum</name>
    <dbReference type="NCBI Taxonomy" id="2848612"/>
    <lineage>
        <taxon>Bacteria</taxon>
        <taxon>Pseudomonadati</taxon>
        <taxon>Pseudomonadota</taxon>
        <taxon>Gammaproteobacteria</taxon>
        <taxon>Chromatiales</taxon>
        <taxon>Chromatiaceae</taxon>
        <taxon>Arsukibacterium</taxon>
    </lineage>
</organism>
<feature type="chain" id="PRO_5045875930" description="DUF4397 domain-containing protein" evidence="1">
    <location>
        <begin position="36"/>
        <end position="446"/>
    </location>
</feature>
<sequence>MKTSLSKWLASNTAVISRSLLLGAALCLSACGSSSDEPQENNSYVQFYNGAPATANPTFSLDDTSLFSARFADATNVTSVETASYSLQIKETGSSPLVTDDITLNQDQKHLFIITSADEQFEYLSLSFAREKELDDEFDLHLTNLAASQPLLDIYLSDATETFADATLLDSLALHEITSDAVRRATGKYNLYLAEAGADAPLFTGKNLDFAFENTYVLVVRDQYGPIADQLAVDVILNSSSVARYTHQDAQAQFRLYNSLAQPVKVALDNSHIANLTAGSMGNYTMLNNGDYSLSVRDAADQLLLNSALLTATAGESQLVLLYQNEHNLLEALAIKESDKPQLQTNDVIVSNLVADFSRLSIYFVRQDETIATARHHIKNLEFKKQQSLNLPKGYYAITLVHTAENGSATLLDKTDSLMLQPGERYLLTAEKDDAAPSGYHLNLTF</sequence>
<keyword evidence="1" id="KW-0732">Signal</keyword>
<dbReference type="RefSeq" id="WP_217667445.1">
    <property type="nucleotide sequence ID" value="NZ_JAHRID010000001.1"/>
</dbReference>
<evidence type="ECO:0000256" key="1">
    <source>
        <dbReference type="SAM" id="SignalP"/>
    </source>
</evidence>
<evidence type="ECO:0000313" key="4">
    <source>
        <dbReference type="Proteomes" id="UP000704611"/>
    </source>
</evidence>
<dbReference type="Proteomes" id="UP000704611">
    <property type="component" value="Unassembled WGS sequence"/>
</dbReference>
<name>A0ABS6MI31_9GAMM</name>
<comment type="caution">
    <text evidence="3">The sequence shown here is derived from an EMBL/GenBank/DDBJ whole genome shotgun (WGS) entry which is preliminary data.</text>
</comment>
<evidence type="ECO:0000259" key="2">
    <source>
        <dbReference type="Pfam" id="PF14344"/>
    </source>
</evidence>
<feature type="signal peptide" evidence="1">
    <location>
        <begin position="1"/>
        <end position="35"/>
    </location>
</feature>
<reference evidence="3 4" key="1">
    <citation type="submission" date="2021-06" db="EMBL/GenBank/DDBJ databases">
        <title>Rheinheimera indica sp. nov., isolated from deep-sea sediment.</title>
        <authorList>
            <person name="Wang Z."/>
            <person name="Zhang X.-Y."/>
        </authorList>
    </citation>
    <scope>NUCLEOTIDE SEQUENCE [LARGE SCALE GENOMIC DNA]</scope>
    <source>
        <strain evidence="3 4">SM2107</strain>
    </source>
</reference>
<dbReference type="EMBL" id="JAHRID010000001">
    <property type="protein sequence ID" value="MBV2128280.1"/>
    <property type="molecule type" value="Genomic_DNA"/>
</dbReference>
<accession>A0ABS6MI31</accession>
<gene>
    <name evidence="3" type="ORF">KQY15_04130</name>
</gene>
<evidence type="ECO:0000313" key="3">
    <source>
        <dbReference type="EMBL" id="MBV2128280.1"/>
    </source>
</evidence>
<proteinExistence type="predicted"/>
<dbReference type="InterPro" id="IPR025510">
    <property type="entry name" value="DUF4397"/>
</dbReference>
<dbReference type="Pfam" id="PF14344">
    <property type="entry name" value="DUF4397"/>
    <property type="match status" value="1"/>
</dbReference>
<protein>
    <recommendedName>
        <fullName evidence="2">DUF4397 domain-containing protein</fullName>
    </recommendedName>
</protein>
<feature type="domain" description="DUF4397" evidence="2">
    <location>
        <begin position="43"/>
        <end position="155"/>
    </location>
</feature>
<keyword evidence="4" id="KW-1185">Reference proteome</keyword>